<dbReference type="GO" id="GO:0003677">
    <property type="term" value="F:DNA binding"/>
    <property type="evidence" value="ECO:0007669"/>
    <property type="project" value="UniProtKB-KW"/>
</dbReference>
<dbReference type="SUPFAM" id="SSF46894">
    <property type="entry name" value="C-terminal effector domain of the bipartite response regulators"/>
    <property type="match status" value="1"/>
</dbReference>
<dbReference type="GO" id="GO:0006355">
    <property type="term" value="P:regulation of DNA-templated transcription"/>
    <property type="evidence" value="ECO:0007669"/>
    <property type="project" value="InterPro"/>
</dbReference>
<dbReference type="InterPro" id="IPR036388">
    <property type="entry name" value="WH-like_DNA-bd_sf"/>
</dbReference>
<gene>
    <name evidence="3" type="ORF">UFOPK3733_00734</name>
</gene>
<dbReference type="GO" id="GO:0000160">
    <property type="term" value="P:phosphorelay signal transduction system"/>
    <property type="evidence" value="ECO:0007669"/>
    <property type="project" value="InterPro"/>
</dbReference>
<proteinExistence type="predicted"/>
<dbReference type="InterPro" id="IPR001867">
    <property type="entry name" value="OmpR/PhoB-type_DNA-bd"/>
</dbReference>
<reference evidence="3" key="1">
    <citation type="submission" date="2020-05" db="EMBL/GenBank/DDBJ databases">
        <authorList>
            <person name="Chiriac C."/>
            <person name="Salcher M."/>
            <person name="Ghai R."/>
            <person name="Kavagutti S V."/>
        </authorList>
    </citation>
    <scope>NUCLEOTIDE SEQUENCE</scope>
</reference>
<evidence type="ECO:0000313" key="3">
    <source>
        <dbReference type="EMBL" id="CAB4932097.1"/>
    </source>
</evidence>
<dbReference type="SMART" id="SM00862">
    <property type="entry name" value="Trans_reg_C"/>
    <property type="match status" value="1"/>
</dbReference>
<dbReference type="CDD" id="cd00383">
    <property type="entry name" value="trans_reg_C"/>
    <property type="match status" value="1"/>
</dbReference>
<protein>
    <submittedName>
        <fullName evidence="3">Unannotated protein</fullName>
    </submittedName>
</protein>
<evidence type="ECO:0000256" key="1">
    <source>
        <dbReference type="ARBA" id="ARBA00023125"/>
    </source>
</evidence>
<dbReference type="Pfam" id="PF00486">
    <property type="entry name" value="Trans_reg_C"/>
    <property type="match status" value="1"/>
</dbReference>
<dbReference type="EMBL" id="CAFBNC010000026">
    <property type="protein sequence ID" value="CAB4932097.1"/>
    <property type="molecule type" value="Genomic_DNA"/>
</dbReference>
<dbReference type="AlphaFoldDB" id="A0A6J7IPL8"/>
<sequence>MDVVLLHWPLERDRRTALAAQGCPRLLLIDAEEAPPLPGDCLEDWVRLPASQGDIDARVAAIAHRAASHVAERPVLDPDGVLRCGSDWVSLPPVEARLLESLLNRFGAVVSREALARSGWPAGAPGRNALDVHVLRLRRRIAPLGFVIKTVRSRGYLLERGTALLAVESA</sequence>
<dbReference type="InterPro" id="IPR016032">
    <property type="entry name" value="Sig_transdc_resp-reg_C-effctor"/>
</dbReference>
<name>A0A6J7IPL8_9ZZZZ</name>
<feature type="domain" description="OmpR/PhoB-type" evidence="2">
    <location>
        <begin position="57"/>
        <end position="160"/>
    </location>
</feature>
<organism evidence="3">
    <name type="scientific">freshwater metagenome</name>
    <dbReference type="NCBI Taxonomy" id="449393"/>
    <lineage>
        <taxon>unclassified sequences</taxon>
        <taxon>metagenomes</taxon>
        <taxon>ecological metagenomes</taxon>
    </lineage>
</organism>
<accession>A0A6J7IPL8</accession>
<dbReference type="Gene3D" id="1.10.10.10">
    <property type="entry name" value="Winged helix-like DNA-binding domain superfamily/Winged helix DNA-binding domain"/>
    <property type="match status" value="1"/>
</dbReference>
<dbReference type="PROSITE" id="PS51755">
    <property type="entry name" value="OMPR_PHOB"/>
    <property type="match status" value="1"/>
</dbReference>
<evidence type="ECO:0000259" key="2">
    <source>
        <dbReference type="PROSITE" id="PS51755"/>
    </source>
</evidence>
<keyword evidence="1" id="KW-0238">DNA-binding</keyword>